<dbReference type="PANTHER" id="PTHR21621:SF7">
    <property type="entry name" value="RIBOSOMAL PROTEIN BS6--L-GLUTAMATE LIGASE"/>
    <property type="match status" value="1"/>
</dbReference>
<feature type="domain" description="ATP-grasp" evidence="2">
    <location>
        <begin position="33"/>
        <end position="96"/>
    </location>
</feature>
<accession>A0A090Q0H3</accession>
<dbReference type="GO" id="GO:0005737">
    <property type="term" value="C:cytoplasm"/>
    <property type="evidence" value="ECO:0007669"/>
    <property type="project" value="TreeGrafter"/>
</dbReference>
<gene>
    <name evidence="3" type="ORF">JCM19294_2469</name>
</gene>
<evidence type="ECO:0000313" key="4">
    <source>
        <dbReference type="Proteomes" id="UP000029221"/>
    </source>
</evidence>
<evidence type="ECO:0000313" key="3">
    <source>
        <dbReference type="EMBL" id="GAK95687.1"/>
    </source>
</evidence>
<dbReference type="PANTHER" id="PTHR21621">
    <property type="entry name" value="RIBOSOMAL PROTEIN S6 MODIFICATION PROTEIN"/>
    <property type="match status" value="1"/>
</dbReference>
<sequence length="99" mass="10479">MVGNKVVGAMKRQAKKGEFRSNLHRGGTASKIKLTPEEERTALAAAKALGLGVCGVDLLQSSRGPLVLEVNSSPGLEGIEGATGYNIAREIIKFIEKNM</sequence>
<dbReference type="eggNOG" id="COG0189">
    <property type="taxonomic scope" value="Bacteria"/>
</dbReference>
<keyword evidence="1" id="KW-0547">Nucleotide-binding</keyword>
<dbReference type="InterPro" id="IPR013651">
    <property type="entry name" value="ATP-grasp_RimK-type"/>
</dbReference>
<proteinExistence type="predicted"/>
<keyword evidence="3" id="KW-0808">Transferase</keyword>
<name>A0A090Q0H3_9FLAO</name>
<evidence type="ECO:0000256" key="1">
    <source>
        <dbReference type="PROSITE-ProRule" id="PRU00409"/>
    </source>
</evidence>
<dbReference type="GO" id="GO:0016740">
    <property type="term" value="F:transferase activity"/>
    <property type="evidence" value="ECO:0007669"/>
    <property type="project" value="UniProtKB-KW"/>
</dbReference>
<organism evidence="3 4">
    <name type="scientific">Nonlabens tegetincola</name>
    <dbReference type="NCBI Taxonomy" id="323273"/>
    <lineage>
        <taxon>Bacteria</taxon>
        <taxon>Pseudomonadati</taxon>
        <taxon>Bacteroidota</taxon>
        <taxon>Flavobacteriia</taxon>
        <taxon>Flavobacteriales</taxon>
        <taxon>Flavobacteriaceae</taxon>
        <taxon>Nonlabens</taxon>
    </lineage>
</organism>
<keyword evidence="4" id="KW-1185">Reference proteome</keyword>
<dbReference type="Gene3D" id="3.30.470.20">
    <property type="entry name" value="ATP-grasp fold, B domain"/>
    <property type="match status" value="1"/>
</dbReference>
<dbReference type="EMBL" id="BBML01000001">
    <property type="protein sequence ID" value="GAK95687.1"/>
    <property type="molecule type" value="Genomic_DNA"/>
</dbReference>
<reference evidence="3" key="1">
    <citation type="journal article" date="2014" name="Genome Announc.">
        <title>Draft Genome Sequences of Marine Flavobacterium Nonlabens Strains NR17, NR24, NR27, NR32, NR33, and Ara13.</title>
        <authorList>
            <person name="Nakanishi M."/>
            <person name="Meirelles P."/>
            <person name="Suzuki R."/>
            <person name="Takatani N."/>
            <person name="Mino S."/>
            <person name="Suda W."/>
            <person name="Oshima K."/>
            <person name="Hattori M."/>
            <person name="Ohkuma M."/>
            <person name="Hosokawa M."/>
            <person name="Miyashita K."/>
            <person name="Thompson F.L."/>
            <person name="Niwa A."/>
            <person name="Sawabe T."/>
            <person name="Sawabe T."/>
        </authorList>
    </citation>
    <scope>NUCLEOTIDE SEQUENCE [LARGE SCALE GENOMIC DNA]</scope>
    <source>
        <strain evidence="3">JCM 19294</strain>
    </source>
</reference>
<dbReference type="GO" id="GO:0009432">
    <property type="term" value="P:SOS response"/>
    <property type="evidence" value="ECO:0007669"/>
    <property type="project" value="TreeGrafter"/>
</dbReference>
<dbReference type="AlphaFoldDB" id="A0A090Q0H3"/>
<comment type="caution">
    <text evidence="3">The sequence shown here is derived from an EMBL/GenBank/DDBJ whole genome shotgun (WGS) entry which is preliminary data.</text>
</comment>
<protein>
    <submittedName>
        <fullName evidence="3">Ribosomal protein S6 glutaminyl transferase</fullName>
    </submittedName>
</protein>
<dbReference type="GO" id="GO:0005524">
    <property type="term" value="F:ATP binding"/>
    <property type="evidence" value="ECO:0007669"/>
    <property type="project" value="UniProtKB-UniRule"/>
</dbReference>
<dbReference type="InterPro" id="IPR011761">
    <property type="entry name" value="ATP-grasp"/>
</dbReference>
<dbReference type="Pfam" id="PF08443">
    <property type="entry name" value="RimK"/>
    <property type="match status" value="1"/>
</dbReference>
<evidence type="ECO:0000259" key="2">
    <source>
        <dbReference type="PROSITE" id="PS50975"/>
    </source>
</evidence>
<keyword evidence="1" id="KW-0067">ATP-binding</keyword>
<dbReference type="PROSITE" id="PS50975">
    <property type="entry name" value="ATP_GRASP"/>
    <property type="match status" value="1"/>
</dbReference>
<dbReference type="GO" id="GO:0046872">
    <property type="term" value="F:metal ion binding"/>
    <property type="evidence" value="ECO:0007669"/>
    <property type="project" value="InterPro"/>
</dbReference>
<dbReference type="Proteomes" id="UP000029221">
    <property type="component" value="Unassembled WGS sequence"/>
</dbReference>
<dbReference type="SUPFAM" id="SSF56059">
    <property type="entry name" value="Glutathione synthetase ATP-binding domain-like"/>
    <property type="match status" value="1"/>
</dbReference>
<dbReference type="GO" id="GO:0018169">
    <property type="term" value="F:ribosomal S6-glutamic acid ligase activity"/>
    <property type="evidence" value="ECO:0007669"/>
    <property type="project" value="TreeGrafter"/>
</dbReference>